<keyword evidence="4" id="KW-1185">Reference proteome</keyword>
<dbReference type="eggNOG" id="ENOG502SZ1H">
    <property type="taxonomic scope" value="Eukaryota"/>
</dbReference>
<accession>S8F5S6</accession>
<dbReference type="CDD" id="cd09917">
    <property type="entry name" value="F-box_SF"/>
    <property type="match status" value="1"/>
</dbReference>
<dbReference type="SUPFAM" id="SSF81383">
    <property type="entry name" value="F-box domain"/>
    <property type="match status" value="1"/>
</dbReference>
<evidence type="ECO:0000313" key="3">
    <source>
        <dbReference type="EMBL" id="EPS97065.1"/>
    </source>
</evidence>
<dbReference type="InterPro" id="IPR036047">
    <property type="entry name" value="F-box-like_dom_sf"/>
</dbReference>
<dbReference type="PROSITE" id="PS50181">
    <property type="entry name" value="FBOX"/>
    <property type="match status" value="1"/>
</dbReference>
<gene>
    <name evidence="3" type="ORF">FOMPIDRAFT_1018517</name>
</gene>
<dbReference type="Proteomes" id="UP000015241">
    <property type="component" value="Unassembled WGS sequence"/>
</dbReference>
<dbReference type="InterPro" id="IPR001810">
    <property type="entry name" value="F-box_dom"/>
</dbReference>
<dbReference type="OrthoDB" id="2625739at2759"/>
<name>S8F5S6_FOMSC</name>
<feature type="region of interest" description="Disordered" evidence="1">
    <location>
        <begin position="17"/>
        <end position="60"/>
    </location>
</feature>
<dbReference type="Pfam" id="PF12937">
    <property type="entry name" value="F-box-like"/>
    <property type="match status" value="1"/>
</dbReference>
<evidence type="ECO:0000256" key="1">
    <source>
        <dbReference type="SAM" id="MobiDB-lite"/>
    </source>
</evidence>
<reference evidence="3 4" key="1">
    <citation type="journal article" date="2012" name="Science">
        <title>The Paleozoic origin of enzymatic lignin decomposition reconstructed from 31 fungal genomes.</title>
        <authorList>
            <person name="Floudas D."/>
            <person name="Binder M."/>
            <person name="Riley R."/>
            <person name="Barry K."/>
            <person name="Blanchette R.A."/>
            <person name="Henrissat B."/>
            <person name="Martinez A.T."/>
            <person name="Otillar R."/>
            <person name="Spatafora J.W."/>
            <person name="Yadav J.S."/>
            <person name="Aerts A."/>
            <person name="Benoit I."/>
            <person name="Boyd A."/>
            <person name="Carlson A."/>
            <person name="Copeland A."/>
            <person name="Coutinho P.M."/>
            <person name="de Vries R.P."/>
            <person name="Ferreira P."/>
            <person name="Findley K."/>
            <person name="Foster B."/>
            <person name="Gaskell J."/>
            <person name="Glotzer D."/>
            <person name="Gorecki P."/>
            <person name="Heitman J."/>
            <person name="Hesse C."/>
            <person name="Hori C."/>
            <person name="Igarashi K."/>
            <person name="Jurgens J.A."/>
            <person name="Kallen N."/>
            <person name="Kersten P."/>
            <person name="Kohler A."/>
            <person name="Kuees U."/>
            <person name="Kumar T.K.A."/>
            <person name="Kuo A."/>
            <person name="LaButti K."/>
            <person name="Larrondo L.F."/>
            <person name="Lindquist E."/>
            <person name="Ling A."/>
            <person name="Lombard V."/>
            <person name="Lucas S."/>
            <person name="Lundell T."/>
            <person name="Martin R."/>
            <person name="McLaughlin D.J."/>
            <person name="Morgenstern I."/>
            <person name="Morin E."/>
            <person name="Murat C."/>
            <person name="Nagy L.G."/>
            <person name="Nolan M."/>
            <person name="Ohm R.A."/>
            <person name="Patyshakuliyeva A."/>
            <person name="Rokas A."/>
            <person name="Ruiz-Duenas F.J."/>
            <person name="Sabat G."/>
            <person name="Salamov A."/>
            <person name="Samejima M."/>
            <person name="Schmutz J."/>
            <person name="Slot J.C."/>
            <person name="St John F."/>
            <person name="Stenlid J."/>
            <person name="Sun H."/>
            <person name="Sun S."/>
            <person name="Syed K."/>
            <person name="Tsang A."/>
            <person name="Wiebenga A."/>
            <person name="Young D."/>
            <person name="Pisabarro A."/>
            <person name="Eastwood D.C."/>
            <person name="Martin F."/>
            <person name="Cullen D."/>
            <person name="Grigoriev I.V."/>
            <person name="Hibbett D.S."/>
        </authorList>
    </citation>
    <scope>NUCLEOTIDE SEQUENCE</scope>
    <source>
        <strain evidence="4">FP-58527</strain>
    </source>
</reference>
<proteinExistence type="predicted"/>
<feature type="domain" description="F-box" evidence="2">
    <location>
        <begin position="70"/>
        <end position="115"/>
    </location>
</feature>
<evidence type="ECO:0000259" key="2">
    <source>
        <dbReference type="PROSITE" id="PS50181"/>
    </source>
</evidence>
<sequence>MRIRRRTRPSVLRAPLFQEGSSGHRIPPLVRGPIHRVNGTQQGSPLSRSPSIRPPSPPQLVSGRSKLFEVNYLDRLPVETFLAVVSVLPVEELQSVSSVCKRFHFIVTPVILKRLGLDTSEAWVFARNTDAIIALAVWCRFLDFKPPHGLIVYISAEEHLAAVECRTLIDFFECPRLRPGRLNTATVTFRGESPSDVMKDVFKAIITSGVEQLHITQQFPSSARAVERSSPRNANAKGRLLFPRLKTFKPDAPFLFDAQFFPWTLKVINGSLIKHLVLKAQPDIGSWSHLLSCMTIPSLCRLTIEGSLSRFTLSNFLDRHPALEFLDIGPHTDPEMHTPTTSSPLRLPKRHRALCRLTTLRAPLSFVAHLIGTARWGTSSSLLNLEIHADIVFPQYPFESSLALVLREISDMEGLIRLVISFPPSVALCGREWGQLPARSDAIPEEVTQLQYQGLCILEVSQNVFDVSETRAFGLPFTSTLQTLLRLFPRVHTLEMKEAWASESE</sequence>
<dbReference type="AlphaFoldDB" id="S8F5S6"/>
<organism evidence="3 4">
    <name type="scientific">Fomitopsis schrenkii</name>
    <name type="common">Brown rot fungus</name>
    <dbReference type="NCBI Taxonomy" id="2126942"/>
    <lineage>
        <taxon>Eukaryota</taxon>
        <taxon>Fungi</taxon>
        <taxon>Dikarya</taxon>
        <taxon>Basidiomycota</taxon>
        <taxon>Agaricomycotina</taxon>
        <taxon>Agaricomycetes</taxon>
        <taxon>Polyporales</taxon>
        <taxon>Fomitopsis</taxon>
    </lineage>
</organism>
<dbReference type="InParanoid" id="S8F5S6"/>
<dbReference type="EMBL" id="KE504180">
    <property type="protein sequence ID" value="EPS97065.1"/>
    <property type="molecule type" value="Genomic_DNA"/>
</dbReference>
<protein>
    <recommendedName>
        <fullName evidence="2">F-box domain-containing protein</fullName>
    </recommendedName>
</protein>
<dbReference type="HOGENOM" id="CLU_539714_0_0_1"/>
<evidence type="ECO:0000313" key="4">
    <source>
        <dbReference type="Proteomes" id="UP000015241"/>
    </source>
</evidence>